<dbReference type="Gene3D" id="3.10.20.90">
    <property type="entry name" value="Phosphatidylinositol 3-kinase Catalytic Subunit, Chain A, domain 1"/>
    <property type="match status" value="1"/>
</dbReference>
<dbReference type="InterPro" id="IPR035963">
    <property type="entry name" value="FERM_2"/>
</dbReference>
<dbReference type="Gene3D" id="2.30.29.30">
    <property type="entry name" value="Pleckstrin-homology domain (PH domain)/Phosphotyrosine-binding domain (PTB)"/>
    <property type="match status" value="1"/>
</dbReference>
<evidence type="ECO:0000256" key="3">
    <source>
        <dbReference type="ARBA" id="ARBA00013064"/>
    </source>
</evidence>
<evidence type="ECO:0000313" key="15">
    <source>
        <dbReference type="Proteomes" id="UP000030759"/>
    </source>
</evidence>
<keyword evidence="4" id="KW-0963">Cytoplasm</keyword>
<feature type="domain" description="Tyrosine specific protein phosphatases" evidence="12">
    <location>
        <begin position="1104"/>
        <end position="1185"/>
    </location>
</feature>
<dbReference type="SMART" id="SM00295">
    <property type="entry name" value="B41"/>
    <property type="match status" value="1"/>
</dbReference>
<gene>
    <name evidence="14" type="ORF">H671_5g15049</name>
</gene>
<dbReference type="PROSITE" id="PS50056">
    <property type="entry name" value="TYR_PHOSPHATASE_2"/>
    <property type="match status" value="1"/>
</dbReference>
<dbReference type="PROSITE" id="PS00383">
    <property type="entry name" value="TYR_PHOSPHATASE_1"/>
    <property type="match status" value="1"/>
</dbReference>
<dbReference type="InterPro" id="IPR019749">
    <property type="entry name" value="Band_41_domain"/>
</dbReference>
<dbReference type="EMBL" id="KE680475">
    <property type="protein sequence ID" value="ERE72392.1"/>
    <property type="molecule type" value="Genomic_DNA"/>
</dbReference>
<evidence type="ECO:0000259" key="13">
    <source>
        <dbReference type="PROSITE" id="PS50057"/>
    </source>
</evidence>
<evidence type="ECO:0000256" key="2">
    <source>
        <dbReference type="ARBA" id="ARBA00009649"/>
    </source>
</evidence>
<dbReference type="InterPro" id="IPR014352">
    <property type="entry name" value="FERM/acyl-CoA-bd_prot_sf"/>
</dbReference>
<dbReference type="SUPFAM" id="SSF54236">
    <property type="entry name" value="Ubiquitin-like"/>
    <property type="match status" value="1"/>
</dbReference>
<keyword evidence="8" id="KW-0206">Cytoskeleton</keyword>
<dbReference type="Gene3D" id="3.90.190.10">
    <property type="entry name" value="Protein tyrosine phosphatase superfamily"/>
    <property type="match status" value="1"/>
</dbReference>
<dbReference type="Pfam" id="PF09379">
    <property type="entry name" value="FERM_N"/>
    <property type="match status" value="1"/>
</dbReference>
<dbReference type="InterPro" id="IPR029021">
    <property type="entry name" value="Prot-tyrosine_phosphatase-like"/>
</dbReference>
<accession>A0A061I316</accession>
<dbReference type="GO" id="GO:0004725">
    <property type="term" value="F:protein tyrosine phosphatase activity"/>
    <property type="evidence" value="ECO:0007669"/>
    <property type="project" value="UniProtKB-EC"/>
</dbReference>
<dbReference type="SUPFAM" id="SSF50729">
    <property type="entry name" value="PH domain-like"/>
    <property type="match status" value="1"/>
</dbReference>
<sequence length="1201" mass="136293">MPFGLKLRRTRRYNVLSKNCFVTRIRLLDSNVIECTLSVESTGQECLEAVAQRLELRETHYFGLWFLSKSQQARWVELEKPLKKHLDKLANEPLLFFGVMFYVPNVSWLHQEATRYQYYLQVKKDVLEGRLRCTLEQVIRLAGLAVQADFGDYNQFDSQEFLREYVLFPMDLALEEAVLEELTQKVAQEHKAHSGILPAEAELMYINEVERLDGFGQETFPVKDNQGNSMHLGIFFMGIFVRNRIGRQAVIYRWNDIGSVTHSKSSILLELIDKEETALFHTDDIENAKYISRLFTTRHKFYKQNKICTEPSNSPPPIRRQPTWSRSSLPRQQPYILPPMHVQSSEHYSETHTSQGLFSVYRDKNEHGCSGDSIFPGNEEALYCNSHNSLDLNYLNGTVTNGSVCSVHSINSLSCSQSFIQASPVSSNLSIPGSDIMRADYIPSHRHSTIIVPSYRPTPDYETVMRQMKRGLLHADSQSRSLRNLNIINTHAYTQPEELVYSQPEMRDRHPYTVPYAPQGGYGHKLVSPSDQMNPKNSTVPSQPGASSISHTVSTPELANMQLQGTQNYSTAHMLRNCLFRPPPPYPRPRPATSTPDLASHRHKYVSGSSPDLVTRKVQLSVKTFQEDSSPVVHQSLQEVSEPLTATKHHGTVNKRHSLEVMNSMVRGMEAMTLKSLNIPMARRNTLREQGPSEEAGGHEVHGLPQYHHKKTLSDATMLIHSSDSEEEEEAPEAVPQIPVLREKVEYSAQLQAALARIPNRPPPEYPGPRKSVSNGALRQDQGTLLPAVARARVLRHGPSKALSVSRAEQLAVNGASLGPSISEPDLTSVKERVKKEPVKERPVSEMFSLEDSIIEREMMTRNLEKQKMAGLDPQRRPLMLAALNGLSVARVPGREDSRQDATRVPIDDRLRALKKKLEEGMVFTEYEQIPNKKANGVFSTATLPENAERSRIREVVPYEENRVELIPTKENNTGYINASHIKVVVGGAEWHYIATQGPLPHTCHDFWQMVWEQGVNVIAMVTAEEEGGRTKSHRYWPKLGSKHSSATYGKFKVTTKFRTDSGCYATTGLKVKHLLSGQERTVWHLQYTDWPHHGCPEDVQGFLSYLEEIQSVRRHTNSVLEGIKTRHPPIVVHCSAGVGRTGVVILSELMIYCLEHNEKVEVPTMLRFLREQRMFMIQTIAQYKFVYQVLVQFLQNSRLI</sequence>
<dbReference type="SMART" id="SM00194">
    <property type="entry name" value="PTPc"/>
    <property type="match status" value="1"/>
</dbReference>
<feature type="region of interest" description="Disordered" evidence="10">
    <location>
        <begin position="530"/>
        <end position="551"/>
    </location>
</feature>
<dbReference type="SUPFAM" id="SSF52799">
    <property type="entry name" value="(Phosphotyrosine protein) phosphatases II"/>
    <property type="match status" value="1"/>
</dbReference>
<dbReference type="Proteomes" id="UP000030759">
    <property type="component" value="Unassembled WGS sequence"/>
</dbReference>
<dbReference type="InterPro" id="IPR000387">
    <property type="entry name" value="Tyr_Pase_dom"/>
</dbReference>
<dbReference type="PROSITE" id="PS50057">
    <property type="entry name" value="FERM_3"/>
    <property type="match status" value="1"/>
</dbReference>
<dbReference type="PIRSF" id="PIRSF000934">
    <property type="entry name" value="Tyr-Ptase_nr14"/>
    <property type="match status" value="1"/>
</dbReference>
<dbReference type="FunFam" id="2.30.29.30:FF:000149">
    <property type="entry name" value="Tyrosine-protein phosphatase non-receptor type"/>
    <property type="match status" value="1"/>
</dbReference>
<proteinExistence type="inferred from homology"/>
<comment type="similarity">
    <text evidence="2">Belongs to the protein-tyrosine phosphatase family. Non-receptor class subfamily.</text>
</comment>
<evidence type="ECO:0000256" key="8">
    <source>
        <dbReference type="ARBA" id="ARBA00023212"/>
    </source>
</evidence>
<feature type="active site" description="Phosphocysteine intermediate" evidence="9">
    <location>
        <position position="1135"/>
    </location>
</feature>
<dbReference type="CDD" id="cd17191">
    <property type="entry name" value="FERM_F1_PTPN14"/>
    <property type="match status" value="1"/>
</dbReference>
<dbReference type="InterPro" id="IPR029071">
    <property type="entry name" value="Ubiquitin-like_domsf"/>
</dbReference>
<dbReference type="Pfam" id="PF00102">
    <property type="entry name" value="Y_phosphatase"/>
    <property type="match status" value="1"/>
</dbReference>
<dbReference type="PROSITE" id="PS50055">
    <property type="entry name" value="TYR_PHOSPHATASE_PTP"/>
    <property type="match status" value="1"/>
</dbReference>
<dbReference type="SMART" id="SM01196">
    <property type="entry name" value="FERM_C"/>
    <property type="match status" value="1"/>
</dbReference>
<dbReference type="FunFam" id="3.10.20.90:FF:000039">
    <property type="entry name" value="Tyrosine-protein phosphatase non-receptor type"/>
    <property type="match status" value="1"/>
</dbReference>
<protein>
    <recommendedName>
        <fullName evidence="3">protein-tyrosine-phosphatase</fullName>
        <ecNumber evidence="3">3.1.3.48</ecNumber>
    </recommendedName>
</protein>
<dbReference type="InterPro" id="IPR016130">
    <property type="entry name" value="Tyr_Pase_AS"/>
</dbReference>
<dbReference type="GO" id="GO:0001946">
    <property type="term" value="P:lymphangiogenesis"/>
    <property type="evidence" value="ECO:0007669"/>
    <property type="project" value="TreeGrafter"/>
</dbReference>
<dbReference type="Gene3D" id="1.20.80.10">
    <property type="match status" value="1"/>
</dbReference>
<dbReference type="CDD" id="cd14599">
    <property type="entry name" value="PTPc-N14"/>
    <property type="match status" value="1"/>
</dbReference>
<dbReference type="Pfam" id="PF09380">
    <property type="entry name" value="FERM_C"/>
    <property type="match status" value="1"/>
</dbReference>
<dbReference type="SUPFAM" id="SSF47031">
    <property type="entry name" value="Second domain of FERM"/>
    <property type="match status" value="1"/>
</dbReference>
<keyword evidence="6 14" id="KW-0378">Hydrolase</keyword>
<dbReference type="InterPro" id="IPR019747">
    <property type="entry name" value="FERM_CS"/>
</dbReference>
<reference evidence="15" key="1">
    <citation type="journal article" date="2013" name="Nat. Biotechnol.">
        <title>Chinese hamster genome sequenced from sorted chromosomes.</title>
        <authorList>
            <person name="Brinkrolf K."/>
            <person name="Rupp O."/>
            <person name="Laux H."/>
            <person name="Kollin F."/>
            <person name="Ernst W."/>
            <person name="Linke B."/>
            <person name="Kofler R."/>
            <person name="Romand S."/>
            <person name="Hesse F."/>
            <person name="Budach W.E."/>
            <person name="Galosy S."/>
            <person name="Muller D."/>
            <person name="Noll T."/>
            <person name="Wienberg J."/>
            <person name="Jostock T."/>
            <person name="Leonard M."/>
            <person name="Grillari J."/>
            <person name="Tauch A."/>
            <person name="Goesmann A."/>
            <person name="Helk B."/>
            <person name="Mott J.E."/>
            <person name="Puhler A."/>
            <person name="Borth N."/>
        </authorList>
    </citation>
    <scope>NUCLEOTIDE SEQUENCE [LARGE SCALE GENOMIC DNA]</scope>
    <source>
        <strain evidence="15">17A/GY</strain>
    </source>
</reference>
<name>A0A061I316_CRIGR</name>
<dbReference type="SMART" id="SM00404">
    <property type="entry name" value="PTPc_motif"/>
    <property type="match status" value="1"/>
</dbReference>
<organism evidence="14 15">
    <name type="scientific">Cricetulus griseus</name>
    <name type="common">Chinese hamster</name>
    <name type="synonym">Cricetulus barabensis griseus</name>
    <dbReference type="NCBI Taxonomy" id="10029"/>
    <lineage>
        <taxon>Eukaryota</taxon>
        <taxon>Metazoa</taxon>
        <taxon>Chordata</taxon>
        <taxon>Craniata</taxon>
        <taxon>Vertebrata</taxon>
        <taxon>Euteleostomi</taxon>
        <taxon>Mammalia</taxon>
        <taxon>Eutheria</taxon>
        <taxon>Euarchontoglires</taxon>
        <taxon>Glires</taxon>
        <taxon>Rodentia</taxon>
        <taxon>Myomorpha</taxon>
        <taxon>Muroidea</taxon>
        <taxon>Cricetidae</taxon>
        <taxon>Cricetinae</taxon>
        <taxon>Cricetulus</taxon>
    </lineage>
</organism>
<dbReference type="Pfam" id="PF00373">
    <property type="entry name" value="FERM_M"/>
    <property type="match status" value="1"/>
</dbReference>
<dbReference type="InterPro" id="IPR019748">
    <property type="entry name" value="FERM_central"/>
</dbReference>
<dbReference type="PANTHER" id="PTHR45706:SF6">
    <property type="entry name" value="TYROSINE-PROTEIN PHOSPHATASE NON-RECEPTOR TYPE 14"/>
    <property type="match status" value="1"/>
</dbReference>
<dbReference type="GO" id="GO:0005856">
    <property type="term" value="C:cytoskeleton"/>
    <property type="evidence" value="ECO:0007669"/>
    <property type="project" value="UniProtKB-SubCell"/>
</dbReference>
<dbReference type="AlphaFoldDB" id="A0A061I316"/>
<dbReference type="InterPro" id="IPR018979">
    <property type="entry name" value="FERM_N"/>
</dbReference>
<dbReference type="PROSITE" id="PS00660">
    <property type="entry name" value="FERM_1"/>
    <property type="match status" value="1"/>
</dbReference>
<evidence type="ECO:0000256" key="10">
    <source>
        <dbReference type="SAM" id="MobiDB-lite"/>
    </source>
</evidence>
<dbReference type="PANTHER" id="PTHR45706">
    <property type="entry name" value="TYROSINE-PROTEIN PHOSPHATASE"/>
    <property type="match status" value="1"/>
</dbReference>
<feature type="domain" description="FERM" evidence="13">
    <location>
        <begin position="21"/>
        <end position="306"/>
    </location>
</feature>
<feature type="domain" description="Tyrosine-protein phosphatase" evidence="11">
    <location>
        <begin position="923"/>
        <end position="1194"/>
    </location>
</feature>
<dbReference type="PRINTS" id="PR00935">
    <property type="entry name" value="BAND41"/>
</dbReference>
<evidence type="ECO:0000259" key="11">
    <source>
        <dbReference type="PROSITE" id="PS50055"/>
    </source>
</evidence>
<feature type="region of interest" description="Disordered" evidence="10">
    <location>
        <begin position="756"/>
        <end position="777"/>
    </location>
</feature>
<evidence type="ECO:0000256" key="6">
    <source>
        <dbReference type="ARBA" id="ARBA00022801"/>
    </source>
</evidence>
<keyword evidence="14" id="KW-0675">Receptor</keyword>
<dbReference type="InterPro" id="IPR018980">
    <property type="entry name" value="FERM_PH-like_C"/>
</dbReference>
<dbReference type="GO" id="GO:0005737">
    <property type="term" value="C:cytoplasm"/>
    <property type="evidence" value="ECO:0007669"/>
    <property type="project" value="TreeGrafter"/>
</dbReference>
<dbReference type="CDD" id="cd14473">
    <property type="entry name" value="FERM_B-lobe"/>
    <property type="match status" value="1"/>
</dbReference>
<evidence type="ECO:0000313" key="14">
    <source>
        <dbReference type="EMBL" id="ERE72392.1"/>
    </source>
</evidence>
<dbReference type="InterPro" id="IPR011993">
    <property type="entry name" value="PH-like_dom_sf"/>
</dbReference>
<dbReference type="InterPro" id="IPR000242">
    <property type="entry name" value="PTP_cat"/>
</dbReference>
<evidence type="ECO:0000256" key="5">
    <source>
        <dbReference type="ARBA" id="ARBA00022553"/>
    </source>
</evidence>
<evidence type="ECO:0000256" key="4">
    <source>
        <dbReference type="ARBA" id="ARBA00022490"/>
    </source>
</evidence>
<dbReference type="InterPro" id="IPR000299">
    <property type="entry name" value="FERM_domain"/>
</dbReference>
<keyword evidence="5" id="KW-0597">Phosphoprotein</keyword>
<evidence type="ECO:0000256" key="7">
    <source>
        <dbReference type="ARBA" id="ARBA00022912"/>
    </source>
</evidence>
<keyword evidence="7" id="KW-0904">Protein phosphatase</keyword>
<evidence type="ECO:0000256" key="9">
    <source>
        <dbReference type="PIRSR" id="PIRSR000934-1"/>
    </source>
</evidence>
<dbReference type="PRINTS" id="PR00700">
    <property type="entry name" value="PRTYPHPHTASE"/>
</dbReference>
<feature type="region of interest" description="Disordered" evidence="10">
    <location>
        <begin position="307"/>
        <end position="330"/>
    </location>
</feature>
<dbReference type="FunFam" id="3.90.190.10:FF:000030">
    <property type="entry name" value="Tyrosine-protein phosphatase non-receptor type"/>
    <property type="match status" value="1"/>
</dbReference>
<dbReference type="InterPro" id="IPR041782">
    <property type="entry name" value="PTPN14/21_FERM_C"/>
</dbReference>
<dbReference type="InterPro" id="IPR014392">
    <property type="entry name" value="PTP_non-rcpt_14/21"/>
</dbReference>
<dbReference type="InterPro" id="IPR003595">
    <property type="entry name" value="Tyr_Pase_cat"/>
</dbReference>
<evidence type="ECO:0000256" key="1">
    <source>
        <dbReference type="ARBA" id="ARBA00004245"/>
    </source>
</evidence>
<dbReference type="CDD" id="cd13188">
    <property type="entry name" value="FERM_C_PTPN14_PTPN21"/>
    <property type="match status" value="1"/>
</dbReference>
<dbReference type="EC" id="3.1.3.48" evidence="3"/>
<comment type="subcellular location">
    <subcellularLocation>
        <location evidence="1">Cytoplasm</location>
        <location evidence="1">Cytoskeleton</location>
    </subcellularLocation>
</comment>
<evidence type="ECO:0000259" key="12">
    <source>
        <dbReference type="PROSITE" id="PS50056"/>
    </source>
</evidence>
<dbReference type="FunFam" id="1.20.80.10:FF:000014">
    <property type="entry name" value="Tyrosine-protein phosphatase non-receptor type"/>
    <property type="match status" value="1"/>
</dbReference>